<gene>
    <name evidence="1" type="ORF">BLA29_011719</name>
</gene>
<evidence type="ECO:0000313" key="2">
    <source>
        <dbReference type="Proteomes" id="UP000194236"/>
    </source>
</evidence>
<protein>
    <submittedName>
        <fullName evidence="1">Uncharacterized protein</fullName>
    </submittedName>
</protein>
<name>A0A1Y3BY60_EURMA</name>
<keyword evidence="2" id="KW-1185">Reference proteome</keyword>
<sequence length="61" mass="7252">MLFILTNNRSKSTFTFSASYLLELNTLWQTYLHPFQNVTLIHHFHPNQIDNVLVFLESKID</sequence>
<dbReference type="Proteomes" id="UP000194236">
    <property type="component" value="Unassembled WGS sequence"/>
</dbReference>
<comment type="caution">
    <text evidence="1">The sequence shown here is derived from an EMBL/GenBank/DDBJ whole genome shotgun (WGS) entry which is preliminary data.</text>
</comment>
<accession>A0A1Y3BY60</accession>
<proteinExistence type="predicted"/>
<reference evidence="1 2" key="1">
    <citation type="submission" date="2017-03" db="EMBL/GenBank/DDBJ databases">
        <title>Genome Survey of Euroglyphus maynei.</title>
        <authorList>
            <person name="Arlian L.G."/>
            <person name="Morgan M.S."/>
            <person name="Rider S.D."/>
        </authorList>
    </citation>
    <scope>NUCLEOTIDE SEQUENCE [LARGE SCALE GENOMIC DNA]</scope>
    <source>
        <strain evidence="1">Arlian Lab</strain>
        <tissue evidence="1">Whole body</tissue>
    </source>
</reference>
<dbReference type="AlphaFoldDB" id="A0A1Y3BY60"/>
<organism evidence="1 2">
    <name type="scientific">Euroglyphus maynei</name>
    <name type="common">Mayne's house dust mite</name>
    <dbReference type="NCBI Taxonomy" id="6958"/>
    <lineage>
        <taxon>Eukaryota</taxon>
        <taxon>Metazoa</taxon>
        <taxon>Ecdysozoa</taxon>
        <taxon>Arthropoda</taxon>
        <taxon>Chelicerata</taxon>
        <taxon>Arachnida</taxon>
        <taxon>Acari</taxon>
        <taxon>Acariformes</taxon>
        <taxon>Sarcoptiformes</taxon>
        <taxon>Astigmata</taxon>
        <taxon>Psoroptidia</taxon>
        <taxon>Analgoidea</taxon>
        <taxon>Pyroglyphidae</taxon>
        <taxon>Pyroglyphinae</taxon>
        <taxon>Euroglyphus</taxon>
    </lineage>
</organism>
<evidence type="ECO:0000313" key="1">
    <source>
        <dbReference type="EMBL" id="OTF84015.1"/>
    </source>
</evidence>
<dbReference type="EMBL" id="MUJZ01001156">
    <property type="protein sequence ID" value="OTF84015.1"/>
    <property type="molecule type" value="Genomic_DNA"/>
</dbReference>